<sequence length="543" mass="58569">MGPFHLAAVFLAAHAAHAYPGGGCSKAVTLNVPRTAAGASIPHSNSFASFSFEPAFWVEFFGNASNPNNLTFAVLNRIHEHGGHPIIRPGGITMDSMIFDPKGGDPVRTSSAEGGVWRTTVGPDYYKSWDNFPEGTEFVSTLNFGNESLEIAKGLAVASVTYQGDKVAYFELGNEPTNYEESRWNRSTDAYVRQWKQYTHDVNAAVNATGDSNLTSQRWWASSATTDDSGLEVRPVALIPAGVDSENQVGIYSIHSYAFSTCDPERAALATIANILNHTELTRYCDEEIYPSAKAALNAGSRWNIGEFNSVSCSGAPNVTDTFAQALWVIDSELIYATRNATDTHLHQGATLALQSRDQVNAPDANGTPGFSTYSMLYPRDSNLRGSARTLPSFLAQLFMAEAFATSDSRVRALDAPVGADPESFAAYAFYVDDHISKLALVNMKPYYANAASNLSVQVDLSSLAHAGNSSCIYAKRLTAPFVDTGNSSLSTWAGQSFPMGDPEGEMDIEIVNDDAIVSIRGSEALLIFFNDNVYGLQGQATH</sequence>
<proteinExistence type="predicted"/>
<protein>
    <recommendedName>
        <fullName evidence="2">Beta-glucuronidase C-terminal domain-containing protein</fullName>
    </recommendedName>
</protein>
<organism evidence="3 4">
    <name type="scientific">Didymella glomerata</name>
    <dbReference type="NCBI Taxonomy" id="749621"/>
    <lineage>
        <taxon>Eukaryota</taxon>
        <taxon>Fungi</taxon>
        <taxon>Dikarya</taxon>
        <taxon>Ascomycota</taxon>
        <taxon>Pezizomycotina</taxon>
        <taxon>Dothideomycetes</taxon>
        <taxon>Pleosporomycetidae</taxon>
        <taxon>Pleosporales</taxon>
        <taxon>Pleosporineae</taxon>
        <taxon>Didymellaceae</taxon>
        <taxon>Didymella</taxon>
    </lineage>
</organism>
<feature type="signal peptide" evidence="1">
    <location>
        <begin position="1"/>
        <end position="18"/>
    </location>
</feature>
<comment type="caution">
    <text evidence="3">The sequence shown here is derived from an EMBL/GenBank/DDBJ whole genome shotgun (WGS) entry which is preliminary data.</text>
</comment>
<dbReference type="Pfam" id="PF16862">
    <property type="entry name" value="Glyco_hydro_79C"/>
    <property type="match status" value="1"/>
</dbReference>
<dbReference type="AlphaFoldDB" id="A0A9W8WPV1"/>
<feature type="chain" id="PRO_5040871982" description="Beta-glucuronidase C-terminal domain-containing protein" evidence="1">
    <location>
        <begin position="19"/>
        <end position="543"/>
    </location>
</feature>
<dbReference type="PANTHER" id="PTHR36183">
    <property type="entry name" value="BETA-GLUCURONIDASE"/>
    <property type="match status" value="1"/>
</dbReference>
<accession>A0A9W8WPV1</accession>
<evidence type="ECO:0000313" key="3">
    <source>
        <dbReference type="EMBL" id="KAJ4330297.1"/>
    </source>
</evidence>
<keyword evidence="1" id="KW-0732">Signal</keyword>
<gene>
    <name evidence="3" type="ORF">N0V87_010123</name>
</gene>
<evidence type="ECO:0000313" key="4">
    <source>
        <dbReference type="Proteomes" id="UP001140562"/>
    </source>
</evidence>
<name>A0A9W8WPV1_9PLEO</name>
<feature type="domain" description="Beta-glucuronidase C-terminal" evidence="2">
    <location>
        <begin position="427"/>
        <end position="527"/>
    </location>
</feature>
<dbReference type="EMBL" id="JAPEUV010000208">
    <property type="protein sequence ID" value="KAJ4330297.1"/>
    <property type="molecule type" value="Genomic_DNA"/>
</dbReference>
<dbReference type="Proteomes" id="UP001140562">
    <property type="component" value="Unassembled WGS sequence"/>
</dbReference>
<dbReference type="OrthoDB" id="2796951at2759"/>
<evidence type="ECO:0000256" key="1">
    <source>
        <dbReference type="SAM" id="SignalP"/>
    </source>
</evidence>
<reference evidence="3" key="1">
    <citation type="submission" date="2022-10" db="EMBL/GenBank/DDBJ databases">
        <title>Tapping the CABI collections for fungal endophytes: first genome assemblies for Collariella, Neodidymelliopsis, Ascochyta clinopodiicola, Didymella pomorum, Didymosphaeria variabile, Neocosmospora piperis and Neocucurbitaria cava.</title>
        <authorList>
            <person name="Hill R."/>
        </authorList>
    </citation>
    <scope>NUCLEOTIDE SEQUENCE</scope>
    <source>
        <strain evidence="3">IMI 360193</strain>
    </source>
</reference>
<dbReference type="Gene3D" id="3.20.20.80">
    <property type="entry name" value="Glycosidases"/>
    <property type="match status" value="1"/>
</dbReference>
<dbReference type="InterPro" id="IPR052974">
    <property type="entry name" value="GH79_Enzymes"/>
</dbReference>
<evidence type="ECO:0000259" key="2">
    <source>
        <dbReference type="Pfam" id="PF16862"/>
    </source>
</evidence>
<dbReference type="InterPro" id="IPR031728">
    <property type="entry name" value="GlcAase_C"/>
</dbReference>
<dbReference type="InterPro" id="IPR017853">
    <property type="entry name" value="GH"/>
</dbReference>
<keyword evidence="4" id="KW-1185">Reference proteome</keyword>
<dbReference type="SUPFAM" id="SSF51445">
    <property type="entry name" value="(Trans)glycosidases"/>
    <property type="match status" value="1"/>
</dbReference>
<dbReference type="PANTHER" id="PTHR36183:SF2">
    <property type="entry name" value="BETA-GLUCURONIDASE C-TERMINAL DOMAIN-CONTAINING PROTEIN"/>
    <property type="match status" value="1"/>
</dbReference>